<keyword evidence="2" id="KW-1185">Reference proteome</keyword>
<reference evidence="1 2" key="1">
    <citation type="journal article" date="2019" name="PLoS Biol.">
        <title>Sex chromosomes control vertical transmission of feminizing Wolbachia symbionts in an isopod.</title>
        <authorList>
            <person name="Becking T."/>
            <person name="Chebbi M.A."/>
            <person name="Giraud I."/>
            <person name="Moumen B."/>
            <person name="Laverre T."/>
            <person name="Caubet Y."/>
            <person name="Peccoud J."/>
            <person name="Gilbert C."/>
            <person name="Cordaux R."/>
        </authorList>
    </citation>
    <scope>NUCLEOTIDE SEQUENCE [LARGE SCALE GENOMIC DNA]</scope>
    <source>
        <strain evidence="1">ANa2</strain>
        <tissue evidence="1">Whole body excluding digestive tract and cuticle</tissue>
    </source>
</reference>
<dbReference type="EMBL" id="SEYY01021570">
    <property type="protein sequence ID" value="KAB7496250.1"/>
    <property type="molecule type" value="Genomic_DNA"/>
</dbReference>
<evidence type="ECO:0000313" key="1">
    <source>
        <dbReference type="EMBL" id="KAB7496250.1"/>
    </source>
</evidence>
<dbReference type="AlphaFoldDB" id="A0A5N5SUA3"/>
<organism evidence="1 2">
    <name type="scientific">Armadillidium nasatum</name>
    <dbReference type="NCBI Taxonomy" id="96803"/>
    <lineage>
        <taxon>Eukaryota</taxon>
        <taxon>Metazoa</taxon>
        <taxon>Ecdysozoa</taxon>
        <taxon>Arthropoda</taxon>
        <taxon>Crustacea</taxon>
        <taxon>Multicrustacea</taxon>
        <taxon>Malacostraca</taxon>
        <taxon>Eumalacostraca</taxon>
        <taxon>Peracarida</taxon>
        <taxon>Isopoda</taxon>
        <taxon>Oniscidea</taxon>
        <taxon>Crinocheta</taxon>
        <taxon>Armadillidiidae</taxon>
        <taxon>Armadillidium</taxon>
    </lineage>
</organism>
<protein>
    <submittedName>
        <fullName evidence="1">Uncharacterized protein</fullName>
    </submittedName>
</protein>
<name>A0A5N5SUA3_9CRUS</name>
<sequence length="401" mass="45589">MIVLRMSSFCKALSMNILELEGQSNSQKDLLYIQKRKIEDAKGILCNALHNLQQIKETKCSTDVEKNYVSKLCLQKFKPLLHDLCQIKGPATSIVEYVQNETFIKSLFSEESRLKVGHFETLNVSASDFELMPEGYLKLDSVVSFKVVFSDLRRDMNQMIKYFRWKVEDILNDDLDSLSNPPNTPGKNEDALYKVIPRCTPEKSNCENCNHARFKNTPSPGTPLRRPFLNLQEDKNENGMPALVQIDVNFDFDFHPSLASTGTDLISQNLNNLNLIGNDSSGFDRSGDQSTLKPGFKTILMDQVIIKKNGHDESDSDFGLKFNSENKPSVIRNLSNSDWDVPFNLTSKPKSSVIENKKGDSNLNERIIECIRQRLVAKFECKFEEDDKARLNEPMGIAQLK</sequence>
<dbReference type="Proteomes" id="UP000326759">
    <property type="component" value="Unassembled WGS sequence"/>
</dbReference>
<gene>
    <name evidence="1" type="ORF">Anas_05781</name>
</gene>
<feature type="non-terminal residue" evidence="1">
    <location>
        <position position="401"/>
    </location>
</feature>
<proteinExistence type="predicted"/>
<comment type="caution">
    <text evidence="1">The sequence shown here is derived from an EMBL/GenBank/DDBJ whole genome shotgun (WGS) entry which is preliminary data.</text>
</comment>
<accession>A0A5N5SUA3</accession>
<dbReference type="OrthoDB" id="10487640at2759"/>
<evidence type="ECO:0000313" key="2">
    <source>
        <dbReference type="Proteomes" id="UP000326759"/>
    </source>
</evidence>